<dbReference type="Proteomes" id="UP000186868">
    <property type="component" value="Unassembled WGS sequence"/>
</dbReference>
<reference evidence="2 3" key="1">
    <citation type="submission" date="2016-11" db="EMBL/GenBank/DDBJ databases">
        <title>Draft Genome Sequences of Nine Cyanobacterial Strains from Diverse Habitats.</title>
        <authorList>
            <person name="Zhu T."/>
            <person name="Hou S."/>
            <person name="Lu X."/>
            <person name="Hess W.R."/>
        </authorList>
    </citation>
    <scope>NUCLEOTIDE SEQUENCE [LARGE SCALE GENOMIC DNA]</scope>
    <source>
        <strain evidence="2 3">NIES-593</strain>
    </source>
</reference>
<dbReference type="STRING" id="1921803.NIES593_09055"/>
<accession>A0A1U7HJS3</accession>
<feature type="compositionally biased region" description="Basic and acidic residues" evidence="1">
    <location>
        <begin position="243"/>
        <end position="259"/>
    </location>
</feature>
<sequence>MEDVETSRSKGGFEVLHAVANRVRLRAVDAKAKAELNNVAQHLRQQNGVRSVRTNEQIGSLSVTFEPSKQTLSQLKEALQPFCVSQARTGSENFPCEALSQAFTGLRSLVPPVVGLMTTRGLGVYGWQAIATYLIATNLTREAIEGFDREWPAKEREKSSSAYKVIHQIPGRIRLHIPRIAWDRNYVGQLDRLAAADKRIKSLRVNPATATVVIDYRADTSFDASAFLSQIRFARRQNPTASVEEKSDDRSFEHSKIDESPESNPTPEATEAIASTASISEPPRQQR</sequence>
<protein>
    <recommendedName>
        <fullName evidence="4">Heavy metal translocating P-type ATPase</fullName>
    </recommendedName>
</protein>
<dbReference type="Gene3D" id="3.30.70.100">
    <property type="match status" value="1"/>
</dbReference>
<name>A0A1U7HJS3_9CYAN</name>
<evidence type="ECO:0000256" key="1">
    <source>
        <dbReference type="SAM" id="MobiDB-lite"/>
    </source>
</evidence>
<gene>
    <name evidence="2" type="ORF">NIES593_09055</name>
</gene>
<dbReference type="RefSeq" id="WP_073599267.1">
    <property type="nucleotide sequence ID" value="NZ_MRCB01000008.1"/>
</dbReference>
<keyword evidence="3" id="KW-1185">Reference proteome</keyword>
<evidence type="ECO:0008006" key="4">
    <source>
        <dbReference type="Google" id="ProtNLM"/>
    </source>
</evidence>
<dbReference type="EMBL" id="MRCB01000008">
    <property type="protein sequence ID" value="OKH23795.1"/>
    <property type="molecule type" value="Genomic_DNA"/>
</dbReference>
<dbReference type="OrthoDB" id="479859at2"/>
<comment type="caution">
    <text evidence="2">The sequence shown here is derived from an EMBL/GenBank/DDBJ whole genome shotgun (WGS) entry which is preliminary data.</text>
</comment>
<proteinExistence type="predicted"/>
<dbReference type="AlphaFoldDB" id="A0A1U7HJS3"/>
<feature type="compositionally biased region" description="Low complexity" evidence="1">
    <location>
        <begin position="265"/>
        <end position="287"/>
    </location>
</feature>
<evidence type="ECO:0000313" key="3">
    <source>
        <dbReference type="Proteomes" id="UP000186868"/>
    </source>
</evidence>
<evidence type="ECO:0000313" key="2">
    <source>
        <dbReference type="EMBL" id="OKH23795.1"/>
    </source>
</evidence>
<feature type="region of interest" description="Disordered" evidence="1">
    <location>
        <begin position="238"/>
        <end position="287"/>
    </location>
</feature>
<organism evidence="2 3">
    <name type="scientific">Hydrococcus rivularis NIES-593</name>
    <dbReference type="NCBI Taxonomy" id="1921803"/>
    <lineage>
        <taxon>Bacteria</taxon>
        <taxon>Bacillati</taxon>
        <taxon>Cyanobacteriota</taxon>
        <taxon>Cyanophyceae</taxon>
        <taxon>Pleurocapsales</taxon>
        <taxon>Hydrococcaceae</taxon>
        <taxon>Hydrococcus</taxon>
    </lineage>
</organism>